<dbReference type="NCBIfam" id="TIGR00018">
    <property type="entry name" value="panC"/>
    <property type="match status" value="1"/>
</dbReference>
<dbReference type="EMBL" id="CP084930">
    <property type="protein sequence ID" value="USI71799.1"/>
    <property type="molecule type" value="Genomic_DNA"/>
</dbReference>
<evidence type="ECO:0000256" key="1">
    <source>
        <dbReference type="ARBA" id="ARBA00004990"/>
    </source>
</evidence>
<evidence type="ECO:0000256" key="8">
    <source>
        <dbReference type="HAMAP-Rule" id="MF_00158"/>
    </source>
</evidence>
<dbReference type="EC" id="6.3.2.1" evidence="8"/>
<comment type="miscellaneous">
    <text evidence="8">The reaction proceeds by a bi uni uni bi ping pong mechanism.</text>
</comment>
<evidence type="ECO:0000256" key="6">
    <source>
        <dbReference type="ARBA" id="ARBA00022840"/>
    </source>
</evidence>
<dbReference type="PANTHER" id="PTHR21299:SF1">
    <property type="entry name" value="PANTOATE--BETA-ALANINE LIGASE"/>
    <property type="match status" value="1"/>
</dbReference>
<reference evidence="9" key="1">
    <citation type="journal article" date="2022" name="Toxins">
        <title>Genomic Analysis of Sphingopyxis sp. USTB-05 for Biodegrading Cyanobacterial Hepatotoxins.</title>
        <authorList>
            <person name="Liu C."/>
            <person name="Xu Q."/>
            <person name="Zhao Z."/>
            <person name="Zhang H."/>
            <person name="Liu X."/>
            <person name="Yin C."/>
            <person name="Liu Y."/>
            <person name="Yan H."/>
        </authorList>
    </citation>
    <scope>NUCLEOTIDE SEQUENCE</scope>
    <source>
        <strain evidence="9">NBD5</strain>
    </source>
</reference>
<feature type="binding site" evidence="8">
    <location>
        <position position="61"/>
    </location>
    <ligand>
        <name>beta-alanine</name>
        <dbReference type="ChEBI" id="CHEBI:57966"/>
    </ligand>
</feature>
<feature type="binding site" evidence="8">
    <location>
        <begin position="147"/>
        <end position="150"/>
    </location>
    <ligand>
        <name>ATP</name>
        <dbReference type="ChEBI" id="CHEBI:30616"/>
    </ligand>
</feature>
<comment type="pathway">
    <text evidence="1 8">Cofactor biosynthesis; (R)-pantothenate biosynthesis; (R)-pantothenate from (R)-pantoate and beta-alanine: step 1/1.</text>
</comment>
<dbReference type="Proteomes" id="UP001056937">
    <property type="component" value="Chromosome 1"/>
</dbReference>
<comment type="subcellular location">
    <subcellularLocation>
        <location evidence="8">Cytoplasm</location>
    </subcellularLocation>
</comment>
<gene>
    <name evidence="8 9" type="primary">panC</name>
    <name evidence="9" type="ORF">LHA26_10745</name>
</gene>
<feature type="binding site" evidence="8">
    <location>
        <position position="61"/>
    </location>
    <ligand>
        <name>(R)-pantoate</name>
        <dbReference type="ChEBI" id="CHEBI:15980"/>
    </ligand>
</feature>
<dbReference type="Pfam" id="PF02569">
    <property type="entry name" value="Pantoate_ligase"/>
    <property type="match status" value="1"/>
</dbReference>
<keyword evidence="4 8" id="KW-0566">Pantothenate biosynthesis</keyword>
<dbReference type="Gene3D" id="3.30.1300.10">
    <property type="entry name" value="Pantoate-beta-alanine ligase, C-terminal domain"/>
    <property type="match status" value="1"/>
</dbReference>
<name>A0ABY4X4I3_9SPHN</name>
<dbReference type="RefSeq" id="WP_252165612.1">
    <property type="nucleotide sequence ID" value="NZ_CP084930.1"/>
</dbReference>
<evidence type="ECO:0000256" key="5">
    <source>
        <dbReference type="ARBA" id="ARBA00022741"/>
    </source>
</evidence>
<evidence type="ECO:0000256" key="2">
    <source>
        <dbReference type="ARBA" id="ARBA00009256"/>
    </source>
</evidence>
<organism evidence="9 10">
    <name type="scientific">Sphingomonas morindae</name>
    <dbReference type="NCBI Taxonomy" id="1541170"/>
    <lineage>
        <taxon>Bacteria</taxon>
        <taxon>Pseudomonadati</taxon>
        <taxon>Pseudomonadota</taxon>
        <taxon>Alphaproteobacteria</taxon>
        <taxon>Sphingomonadales</taxon>
        <taxon>Sphingomonadaceae</taxon>
        <taxon>Sphingomonas</taxon>
    </lineage>
</organism>
<evidence type="ECO:0000256" key="7">
    <source>
        <dbReference type="ARBA" id="ARBA00048258"/>
    </source>
</evidence>
<dbReference type="InterPro" id="IPR042176">
    <property type="entry name" value="Pantoate_ligase_C"/>
</dbReference>
<dbReference type="NCBIfam" id="TIGR00125">
    <property type="entry name" value="cyt_tran_rel"/>
    <property type="match status" value="1"/>
</dbReference>
<dbReference type="InterPro" id="IPR003721">
    <property type="entry name" value="Pantoate_ligase"/>
</dbReference>
<keyword evidence="5 8" id="KW-0547">Nucleotide-binding</keyword>
<protein>
    <recommendedName>
        <fullName evidence="8">Pantothenate synthetase</fullName>
        <shortName evidence="8">PS</shortName>
        <ecNumber evidence="8">6.3.2.1</ecNumber>
    </recommendedName>
    <alternativeName>
        <fullName evidence="8">Pantoate--beta-alanine ligase</fullName>
    </alternativeName>
    <alternativeName>
        <fullName evidence="8">Pantoate-activating enzyme</fullName>
    </alternativeName>
</protein>
<comment type="function">
    <text evidence="8">Catalyzes the condensation of pantoate with beta-alanine in an ATP-dependent reaction via a pantoyl-adenylate intermediate.</text>
</comment>
<dbReference type="GO" id="GO:0016874">
    <property type="term" value="F:ligase activity"/>
    <property type="evidence" value="ECO:0007669"/>
    <property type="project" value="UniProtKB-KW"/>
</dbReference>
<comment type="catalytic activity">
    <reaction evidence="7 8">
        <text>(R)-pantoate + beta-alanine + ATP = (R)-pantothenate + AMP + diphosphate + H(+)</text>
        <dbReference type="Rhea" id="RHEA:10912"/>
        <dbReference type="ChEBI" id="CHEBI:15378"/>
        <dbReference type="ChEBI" id="CHEBI:15980"/>
        <dbReference type="ChEBI" id="CHEBI:29032"/>
        <dbReference type="ChEBI" id="CHEBI:30616"/>
        <dbReference type="ChEBI" id="CHEBI:33019"/>
        <dbReference type="ChEBI" id="CHEBI:57966"/>
        <dbReference type="ChEBI" id="CHEBI:456215"/>
        <dbReference type="EC" id="6.3.2.1"/>
    </reaction>
</comment>
<evidence type="ECO:0000313" key="10">
    <source>
        <dbReference type="Proteomes" id="UP001056937"/>
    </source>
</evidence>
<feature type="binding site" evidence="8">
    <location>
        <position position="153"/>
    </location>
    <ligand>
        <name>(R)-pantoate</name>
        <dbReference type="ChEBI" id="CHEBI:15980"/>
    </ligand>
</feature>
<keyword evidence="6 8" id="KW-0067">ATP-binding</keyword>
<accession>A0ABY4X4I3</accession>
<evidence type="ECO:0000256" key="4">
    <source>
        <dbReference type="ARBA" id="ARBA00022655"/>
    </source>
</evidence>
<evidence type="ECO:0000313" key="9">
    <source>
        <dbReference type="EMBL" id="USI71799.1"/>
    </source>
</evidence>
<dbReference type="PANTHER" id="PTHR21299">
    <property type="entry name" value="CYTIDYLATE KINASE/PANTOATE-BETA-ALANINE LIGASE"/>
    <property type="match status" value="1"/>
</dbReference>
<sequence length="281" mass="29779">MQIIRDLPALRATLGERRLAGDRIALVPTMGALHAGHVALIEEARRRAPLVVASIFVNPRQFAPGEDLDRYPRRERADAQMLEEAGCALLWAPSADTMYPQGFATSVTVGGPSEPLEGAARPGHFDGVATVVLKLLNQVQPDVALFGEKDWQQLAVIRRLVADLDLAAEIVGVPIVRDDQGLALSSRNAYLTPEELAAARALPRALGEAAGAILKGQPVEAALATACARLSEAGFSAIDYVSLRDAETLAPLDALGERPARLLAAAKIGAARLLDNLAVAR</sequence>
<dbReference type="CDD" id="cd00560">
    <property type="entry name" value="PanC"/>
    <property type="match status" value="1"/>
</dbReference>
<comment type="similarity">
    <text evidence="2 8">Belongs to the pantothenate synthetase family.</text>
</comment>
<feature type="binding site" evidence="8">
    <location>
        <position position="176"/>
    </location>
    <ligand>
        <name>ATP</name>
        <dbReference type="ChEBI" id="CHEBI:30616"/>
    </ligand>
</feature>
<feature type="binding site" evidence="8">
    <location>
        <begin position="184"/>
        <end position="187"/>
    </location>
    <ligand>
        <name>ATP</name>
        <dbReference type="ChEBI" id="CHEBI:30616"/>
    </ligand>
</feature>
<dbReference type="Gene3D" id="3.40.50.620">
    <property type="entry name" value="HUPs"/>
    <property type="match status" value="1"/>
</dbReference>
<evidence type="ECO:0000256" key="3">
    <source>
        <dbReference type="ARBA" id="ARBA00022598"/>
    </source>
</evidence>
<keyword evidence="8" id="KW-0963">Cytoplasm</keyword>
<dbReference type="HAMAP" id="MF_00158">
    <property type="entry name" value="PanC"/>
    <property type="match status" value="1"/>
</dbReference>
<dbReference type="InterPro" id="IPR014729">
    <property type="entry name" value="Rossmann-like_a/b/a_fold"/>
</dbReference>
<dbReference type="InterPro" id="IPR004821">
    <property type="entry name" value="Cyt_trans-like"/>
</dbReference>
<feature type="binding site" evidence="8">
    <location>
        <begin position="30"/>
        <end position="37"/>
    </location>
    <ligand>
        <name>ATP</name>
        <dbReference type="ChEBI" id="CHEBI:30616"/>
    </ligand>
</feature>
<keyword evidence="10" id="KW-1185">Reference proteome</keyword>
<feature type="active site" description="Proton donor" evidence="8">
    <location>
        <position position="37"/>
    </location>
</feature>
<dbReference type="SUPFAM" id="SSF52374">
    <property type="entry name" value="Nucleotidylyl transferase"/>
    <property type="match status" value="1"/>
</dbReference>
<proteinExistence type="inferred from homology"/>
<keyword evidence="3 8" id="KW-0436">Ligase</keyword>
<comment type="subunit">
    <text evidence="8">Homodimer.</text>
</comment>